<dbReference type="Gene3D" id="3.30.420.250">
    <property type="match status" value="1"/>
</dbReference>
<keyword evidence="2" id="KW-1185">Reference proteome</keyword>
<accession>A0AAC9LMZ3</accession>
<dbReference type="AlphaFoldDB" id="A0AAC9LMZ3"/>
<dbReference type="Proteomes" id="UP000187506">
    <property type="component" value="Chromosome"/>
</dbReference>
<sequence length="273" mass="31871">MTQQTNNSNQISHKALSIQISLNGLSFCIINSHDNSVLKIDHDVFDKKITPFELLDTIKHSFNTKTWLDDTFNTVQVIHENELSTLVPKPLFNEEAIADYLKLNSKILKTDFITFDTISVNDSVNVYVPYVNVNNYIYERFGDFTYKHYSTILVEQILAQEKNANNNKMYIHVSETHFEIIVTKKGNLELYNTFEYQTAEDFIYYVLFTAEQLKLNPEVIETVLLGTIVKDDALYNILYKYIRHVNFGSRKEDIITTKDIKNNHSHFTLLTRF</sequence>
<evidence type="ECO:0008006" key="3">
    <source>
        <dbReference type="Google" id="ProtNLM"/>
    </source>
</evidence>
<dbReference type="KEGG" id="lvn:BWR22_06560"/>
<dbReference type="EMBL" id="CP019352">
    <property type="protein sequence ID" value="APY01485.1"/>
    <property type="molecule type" value="Genomic_DNA"/>
</dbReference>
<name>A0AAC9LMZ3_9FLAO</name>
<protein>
    <recommendedName>
        <fullName evidence="3">DUF3822 family protein</fullName>
    </recommendedName>
</protein>
<dbReference type="Pfam" id="PF12864">
    <property type="entry name" value="DUF3822"/>
    <property type="match status" value="1"/>
</dbReference>
<gene>
    <name evidence="1" type="ORF">BWR22_06560</name>
</gene>
<evidence type="ECO:0000313" key="1">
    <source>
        <dbReference type="EMBL" id="APY01485.1"/>
    </source>
</evidence>
<evidence type="ECO:0000313" key="2">
    <source>
        <dbReference type="Proteomes" id="UP000187506"/>
    </source>
</evidence>
<dbReference type="Gene3D" id="3.30.420.260">
    <property type="match status" value="1"/>
</dbReference>
<proteinExistence type="predicted"/>
<reference evidence="1 2" key="1">
    <citation type="submission" date="2017-01" db="EMBL/GenBank/DDBJ databases">
        <title>Complete genome of Lacinutrix venerupis DOK2-8 isolated from seawater in Dokdo.</title>
        <authorList>
            <person name="Chi W.-J."/>
            <person name="Kim J.H."/>
        </authorList>
    </citation>
    <scope>NUCLEOTIDE SEQUENCE [LARGE SCALE GENOMIC DNA]</scope>
    <source>
        <strain evidence="1 2">DOK2-8</strain>
    </source>
</reference>
<organism evidence="1 2">
    <name type="scientific">Lacinutrix venerupis</name>
    <dbReference type="NCBI Taxonomy" id="1486034"/>
    <lineage>
        <taxon>Bacteria</taxon>
        <taxon>Pseudomonadati</taxon>
        <taxon>Bacteroidota</taxon>
        <taxon>Flavobacteriia</taxon>
        <taxon>Flavobacteriales</taxon>
        <taxon>Flavobacteriaceae</taxon>
        <taxon>Lacinutrix</taxon>
    </lineage>
</organism>
<dbReference type="InterPro" id="IPR024213">
    <property type="entry name" value="DUF3822"/>
</dbReference>
<dbReference type="CDD" id="cd24013">
    <property type="entry name" value="ASKHA_ATPase_BT3980-like"/>
    <property type="match status" value="1"/>
</dbReference>